<feature type="region of interest" description="Disordered" evidence="2">
    <location>
        <begin position="1796"/>
        <end position="1821"/>
    </location>
</feature>
<feature type="coiled-coil region" evidence="1">
    <location>
        <begin position="173"/>
        <end position="243"/>
    </location>
</feature>
<feature type="region of interest" description="Disordered" evidence="2">
    <location>
        <begin position="1972"/>
        <end position="1991"/>
    </location>
</feature>
<dbReference type="eggNOG" id="ENOG502QQWT">
    <property type="taxonomic scope" value="Eukaryota"/>
</dbReference>
<proteinExistence type="predicted"/>
<keyword evidence="4" id="KW-1185">Reference proteome</keyword>
<keyword evidence="1" id="KW-0175">Coiled coil</keyword>
<dbReference type="KEGG" id="mpp:MICPUCDRAFT_60029"/>
<feature type="coiled-coil region" evidence="1">
    <location>
        <begin position="1033"/>
        <end position="1183"/>
    </location>
</feature>
<feature type="coiled-coil region" evidence="1">
    <location>
        <begin position="659"/>
        <end position="739"/>
    </location>
</feature>
<feature type="coiled-coil region" evidence="1">
    <location>
        <begin position="1483"/>
        <end position="1524"/>
    </location>
</feature>
<feature type="coiled-coil region" evidence="1">
    <location>
        <begin position="1393"/>
        <end position="1424"/>
    </location>
</feature>
<evidence type="ECO:0000256" key="2">
    <source>
        <dbReference type="SAM" id="MobiDB-lite"/>
    </source>
</evidence>
<dbReference type="STRING" id="564608.C1MX50"/>
<reference evidence="3 4" key="1">
    <citation type="journal article" date="2009" name="Science">
        <title>Green evolution and dynamic adaptations revealed by genomes of the marine picoeukaryotes Micromonas.</title>
        <authorList>
            <person name="Worden A.Z."/>
            <person name="Lee J.H."/>
            <person name="Mock T."/>
            <person name="Rouze P."/>
            <person name="Simmons M.P."/>
            <person name="Aerts A.L."/>
            <person name="Allen A.E."/>
            <person name="Cuvelier M.L."/>
            <person name="Derelle E."/>
            <person name="Everett M.V."/>
            <person name="Foulon E."/>
            <person name="Grimwood J."/>
            <person name="Gundlach H."/>
            <person name="Henrissat B."/>
            <person name="Napoli C."/>
            <person name="McDonald S.M."/>
            <person name="Parker M.S."/>
            <person name="Rombauts S."/>
            <person name="Salamov A."/>
            <person name="Von Dassow P."/>
            <person name="Badger J.H."/>
            <person name="Coutinho P.M."/>
            <person name="Demir E."/>
            <person name="Dubchak I."/>
            <person name="Gentemann C."/>
            <person name="Eikrem W."/>
            <person name="Gready J.E."/>
            <person name="John U."/>
            <person name="Lanier W."/>
            <person name="Lindquist E.A."/>
            <person name="Lucas S."/>
            <person name="Mayer K.F."/>
            <person name="Moreau H."/>
            <person name="Not F."/>
            <person name="Otillar R."/>
            <person name="Panaud O."/>
            <person name="Pangilinan J."/>
            <person name="Paulsen I."/>
            <person name="Piegu B."/>
            <person name="Poliakov A."/>
            <person name="Robbens S."/>
            <person name="Schmutz J."/>
            <person name="Toulza E."/>
            <person name="Wyss T."/>
            <person name="Zelensky A."/>
            <person name="Zhou K."/>
            <person name="Armbrust E.V."/>
            <person name="Bhattacharya D."/>
            <person name="Goodenough U.W."/>
            <person name="Van de Peer Y."/>
            <person name="Grigoriev I.V."/>
        </authorList>
    </citation>
    <scope>NUCLEOTIDE SEQUENCE [LARGE SCALE GENOMIC DNA]</scope>
    <source>
        <strain evidence="3 4">CCMP1545</strain>
    </source>
</reference>
<protein>
    <submittedName>
        <fullName evidence="3">Predicted protein</fullName>
    </submittedName>
</protein>
<feature type="coiled-coil region" evidence="1">
    <location>
        <begin position="1860"/>
        <end position="1887"/>
    </location>
</feature>
<feature type="compositionally biased region" description="Basic and acidic residues" evidence="2">
    <location>
        <begin position="1433"/>
        <end position="1449"/>
    </location>
</feature>
<feature type="compositionally biased region" description="Low complexity" evidence="2">
    <location>
        <begin position="1450"/>
        <end position="1469"/>
    </location>
</feature>
<feature type="compositionally biased region" description="Polar residues" evidence="2">
    <location>
        <begin position="1799"/>
        <end position="1811"/>
    </location>
</feature>
<evidence type="ECO:0000313" key="4">
    <source>
        <dbReference type="Proteomes" id="UP000001876"/>
    </source>
</evidence>
<feature type="coiled-coil region" evidence="1">
    <location>
        <begin position="1670"/>
        <end position="1728"/>
    </location>
</feature>
<accession>C1MX50</accession>
<gene>
    <name evidence="3" type="ORF">MICPUCDRAFT_60029</name>
</gene>
<feature type="compositionally biased region" description="Polar residues" evidence="2">
    <location>
        <begin position="814"/>
        <end position="829"/>
    </location>
</feature>
<dbReference type="Proteomes" id="UP000001876">
    <property type="component" value="Unassembled WGS sequence"/>
</dbReference>
<feature type="coiled-coil region" evidence="1">
    <location>
        <begin position="870"/>
        <end position="932"/>
    </location>
</feature>
<feature type="region of interest" description="Disordered" evidence="2">
    <location>
        <begin position="1"/>
        <end position="102"/>
    </location>
</feature>
<feature type="coiled-coil region" evidence="1">
    <location>
        <begin position="1209"/>
        <end position="1351"/>
    </location>
</feature>
<sequence>MREESPPQGASADAMAPSGDPSAVRRGRGGIPLPESPKESLARAANAAKAGVLSPSSDSPSNLMRTPVGRVKAMSSVDASPTSSTKGTPRTPLNVLSGSPNVVPPSTGGGANALLYSPFPGGEISNGASPAWNVADRTPGLSDSLVSEQANFLVDAIANEPADEEIIRELKSALKARQENEALRDHIEHLKNGEIDMGLEASKRMTELSSEYMEQVDRLTKEKDAVRARAEAAEAEAKKLANMMRAHGFGTPLPSTSTRRPPTPSARAAAAGAGATPTNVGVSPGGGDPAAWLFNSPAPNGLPLDCLNTPQGFGETFAIDPAADAGVGARQNAAATPESAPRSGSHALAVPMTPSGDAAEGAARVAMAGMDHPTLIREASNLVAANVRLERERRALAERLASLMKRSPGRGSKGAIPGTPIHVQTVTKAVNPFKNAGYSPSPLGATFALTPVAGAGAGAGAGDESATAAAVDGTPELGWRSVASSPADIDVMVDVPDAPPSWDMCGTAFAVAQLSAAIERSQSAANEAAASLEAMRAMDEDDQGGKRKGKTWEETRATKRKEAHAAALEAVQAAALASMQREHLTEVLKVERDKAKSDAASSFASMQRELARNAGSSSPATTSAATPANETAVSIGDAIVTPVADTAEASTSTGPTAEELAAAKRAEAAESEVSELRRKLSAAAAAADKERAELQYAAAAHERDAKRLATELEAATTAAENAHELVDRAQRRAAVVEAKHTRLSIELSAALQKLRETEFEARAETRKLSLSFKLDQRRASGSGGALSDSPLAGPDAGNAADAMDVISPPPTLARVNTSTPSPCDNSSDAGESPSLIALADKVCSTRTSLAAALKAAEDAAESTDDGDETVESAAAMVKDLRAQLEASRAETSDAIARLEAAETAVASATLAVADAEAKAAAAIAEAEAAAADAAAAAHSPSPSPIAARKDSIDASKIDEVGDALGMENASNEPAPESEARRKDLAELRESAAAAEAALTWARRAEAAAHGEAETERQKTAAARAETASALASLESARAELVEARAATTAANEKLAEVSNDANQLADVTEGLRAEIDDAHAKEAALVGRIEELQDELAAAAKAAADERAAAEATLAIEKEALEKAKLELVASAEKARSLAARIEGLETSEAAMRSTVEEKETALREATEENARCVARLAEQQAAVDAAAAAAAERAAAASSADADANAERERLTIELELACVKLETARAETEKIQHGMREWKESQSQAVEKWVEDAKRRTETAETAAAAATKRAAAAEAAAAAALAEKENAEKVVAAATAASFAAVNPAQVEALVAENKELVKEAEANASKFEKLEEEREVLRERCEAAETAAADAPHLRAENYDLAVKHRGGLQRLHEELAARRALEERVDGYEHATKRLEGMVAELEVALREAREMCVAAKTASHAAAAERAASDAAKEARTPTKGDFSRGPSPGSSGGSSSSPASDAVESVAAAAAADAAKGAMRDAVEAAEREASAAREDAATARAALSAMKMEMESLRAALDSRRSDLGATRSECESLRWKVLEMEEDARVSPSPRKPIPSDSPFASARTFSRFGKEAAETAAAAAASPAAVAVGGKILALTPPAAETETAAADATATASAKDKLERLEADVAAARAKLADRDVALAKAITEITRLKATRVSKARAEHLTQAKTAAEEEVAAKIAELTSERRKVRDLLAGKRKLEEAATEADAARERAEFSAAEAIAEVAAAREAAETSKAAQAAAEATAARYAHCAAAAETAFIDVPPIDLNSPTPPSLDFLSPVKLAPVKTVEPSNPSTEDATTNTTPKKIPAPPAPVRIRVDAEVDTGVVSPAGGKKFAAALMAYTSRLRDDVSKAEAEAEAHKAHAERMRNEIARLAKDLPSKHGKGKTGGETAAESDAVVVAAKASAAKLETKAVYYKTIAKKCYHRMKKQKEAYELQIEGLRKELEVHNHSAVAETDLSLASTAVGGPSPGRVIPRRSQFR</sequence>
<evidence type="ECO:0000313" key="3">
    <source>
        <dbReference type="EMBL" id="EEH55399.1"/>
    </source>
</evidence>
<feature type="coiled-coil region" evidence="1">
    <location>
        <begin position="379"/>
        <end position="406"/>
    </location>
</feature>
<feature type="region of interest" description="Disordered" evidence="2">
    <location>
        <begin position="1431"/>
        <end position="1469"/>
    </location>
</feature>
<feature type="region of interest" description="Disordered" evidence="2">
    <location>
        <begin position="778"/>
        <end position="830"/>
    </location>
</feature>
<dbReference type="PANTHER" id="PTHR23159">
    <property type="entry name" value="CENTROSOMAL PROTEIN 2"/>
    <property type="match status" value="1"/>
</dbReference>
<dbReference type="GeneID" id="9685774"/>
<feature type="region of interest" description="Disordered" evidence="2">
    <location>
        <begin position="599"/>
        <end position="629"/>
    </location>
</feature>
<dbReference type="PANTHER" id="PTHR23159:SF31">
    <property type="entry name" value="CENTROSOME-ASSOCIATED PROTEIN CEP250 ISOFORM X1"/>
    <property type="match status" value="1"/>
</dbReference>
<feature type="compositionally biased region" description="Polar residues" evidence="2">
    <location>
        <begin position="54"/>
        <end position="64"/>
    </location>
</feature>
<dbReference type="EMBL" id="GG663742">
    <property type="protein sequence ID" value="EEH55399.1"/>
    <property type="molecule type" value="Genomic_DNA"/>
</dbReference>
<feature type="coiled-coil region" evidence="1">
    <location>
        <begin position="1934"/>
        <end position="1961"/>
    </location>
</feature>
<feature type="compositionally biased region" description="Low complexity" evidence="2">
    <location>
        <begin position="250"/>
        <end position="278"/>
    </location>
</feature>
<organism evidence="4">
    <name type="scientific">Micromonas pusilla (strain CCMP1545)</name>
    <name type="common">Picoplanktonic green alga</name>
    <dbReference type="NCBI Taxonomy" id="564608"/>
    <lineage>
        <taxon>Eukaryota</taxon>
        <taxon>Viridiplantae</taxon>
        <taxon>Chlorophyta</taxon>
        <taxon>Mamiellophyceae</taxon>
        <taxon>Mamiellales</taxon>
        <taxon>Mamiellaceae</taxon>
        <taxon>Micromonas</taxon>
    </lineage>
</organism>
<feature type="region of interest" description="Disordered" evidence="2">
    <location>
        <begin position="328"/>
        <end position="348"/>
    </location>
</feature>
<dbReference type="OMA" id="REAREMC"/>
<feature type="region of interest" description="Disordered" evidence="2">
    <location>
        <begin position="536"/>
        <end position="563"/>
    </location>
</feature>
<feature type="region of interest" description="Disordered" evidence="2">
    <location>
        <begin position="250"/>
        <end position="280"/>
    </location>
</feature>
<feature type="compositionally biased region" description="Low complexity" evidence="2">
    <location>
        <begin position="616"/>
        <end position="628"/>
    </location>
</feature>
<evidence type="ECO:0000256" key="1">
    <source>
        <dbReference type="SAM" id="Coils"/>
    </source>
</evidence>
<dbReference type="OrthoDB" id="10690048at2759"/>
<feature type="compositionally biased region" description="Polar residues" evidence="2">
    <location>
        <begin position="77"/>
        <end position="88"/>
    </location>
</feature>
<name>C1MX50_MICPC</name>
<dbReference type="RefSeq" id="XP_003060630.1">
    <property type="nucleotide sequence ID" value="XM_003060584.1"/>
</dbReference>